<dbReference type="SUPFAM" id="SSF52540">
    <property type="entry name" value="P-loop containing nucleoside triphosphate hydrolases"/>
    <property type="match status" value="1"/>
</dbReference>
<dbReference type="AlphaFoldDB" id="A0A4D7BJR2"/>
<protein>
    <recommendedName>
        <fullName evidence="7">Bacterial transcriptional activator domain-containing protein</fullName>
    </recommendedName>
</protein>
<evidence type="ECO:0000313" key="6">
    <source>
        <dbReference type="Proteomes" id="UP000298781"/>
    </source>
</evidence>
<dbReference type="InterPro" id="IPR016032">
    <property type="entry name" value="Sig_transdc_resp-reg_C-effctor"/>
</dbReference>
<dbReference type="SMART" id="SM01043">
    <property type="entry name" value="BTAD"/>
    <property type="match status" value="1"/>
</dbReference>
<dbReference type="Gene3D" id="1.10.10.10">
    <property type="entry name" value="Winged helix-like DNA-binding domain superfamily/Winged helix DNA-binding domain"/>
    <property type="match status" value="1"/>
</dbReference>
<dbReference type="SUPFAM" id="SSF46894">
    <property type="entry name" value="C-terminal effector domain of the bipartite response regulators"/>
    <property type="match status" value="1"/>
</dbReference>
<dbReference type="GO" id="GO:0006355">
    <property type="term" value="P:regulation of DNA-templated transcription"/>
    <property type="evidence" value="ECO:0007669"/>
    <property type="project" value="InterPro"/>
</dbReference>
<proteinExistence type="inferred from homology"/>
<dbReference type="Proteomes" id="UP000298781">
    <property type="component" value="Chromosome"/>
</dbReference>
<dbReference type="Pfam" id="PF03704">
    <property type="entry name" value="BTAD"/>
    <property type="match status" value="1"/>
</dbReference>
<dbReference type="OrthoDB" id="9807052at2"/>
<dbReference type="Gene3D" id="1.25.40.10">
    <property type="entry name" value="Tetratricopeptide repeat domain"/>
    <property type="match status" value="1"/>
</dbReference>
<gene>
    <name evidence="5" type="ORF">E8M01_29255</name>
</gene>
<dbReference type="Pfam" id="PF25873">
    <property type="entry name" value="WHD_MalT"/>
    <property type="match status" value="1"/>
</dbReference>
<sequence length="1062" mass="117447">MSAHVSAKLAAPTTDDIVRRARVTEAIDRALRDGACWIAAPAGYGKTTAMIDYLASVRAPHVWFRADQGDRDLARFFSYLAQSLPTPAASLAMPIFGVEYAEHPRDFARVFFRQYFARLRPGTLLVFDDLHTVETPEFGDIIGTMIGTLPRSLRCVCLSRMLPNEGLSELSHSRALTVVDQSVLEFSDPEARSLVQLRLKQRAAQIDIGSARGWAVGLVLLADRGGAAGHGSAATQAGPSHFAALGGHFFDALPVSDQDNLLTLNLLPEITVGLANAVTGSAEAGQLLDRLYARQFLVTRAEGQGETFHLHDLLRDFLHRRFEQRLSEPERRMLRTRAARLLSDAERPDEAITLALDARSWLLARDLLLRHAEGLIATGRRATIIAWLQRLPPAELTGWLFYWAGVAHLADDAVAERWLELAWQAFGEDHDERGLCLTVARAVLVKTDSWRTHHGLAVWTSRAVAIAARDLPALPPEEDLLALIGLLRAHDFADGHDNDAGQRLAEVLLDRLGDPGRRFPSGLRLQASEALIEHAVGRGRADIFERAVDHVVDDIAKPDVLGWHLGLWLVAFGAASGRYYRYSRRGFPYATAEDALRAAIAIGEGEALKGVEFGALYHLQLQMKLRNDFSEFRSLVTRLAEIADSRYTTQVAVVADCRAALHTLQGNFAEAYRDCDRFMEAIEAGDEPLIERLPHYITKFQVLLADRRCRDAIGLLADLAPRLQGGSQLRTRLCMMAAEALGAKWQGDPAYEGHLRALFAELRTADWRAILLNLPDLLSDLLADAIETGIEIAFCRSLVAERRLTPPAHRPAGWPWPLRVRILGGFRIERDGAELDLGPKPPTRALDILRVLALSRGHVCAIGTLQDRLWPDLDGGQANAAFEQALHRLRKLLGRADLVTLREGRLRLVPDMVWVDLADWEKQVRDVHAAGGSVSERTLEQLLASFPGPLFFGHDEPIWAIAAADRVRDDFVDLAIRLGKLREGEGTVVEARAVCLRALQHYPDSDRLHGALIELRLMQGDLAGAVEDYRRYLRVLKTAGDLEPSPIVEAIARKFGSAPGAR</sequence>
<dbReference type="InterPro" id="IPR011990">
    <property type="entry name" value="TPR-like_helical_dom_sf"/>
</dbReference>
<dbReference type="InterPro" id="IPR027417">
    <property type="entry name" value="P-loop_NTPase"/>
</dbReference>
<dbReference type="InterPro" id="IPR051677">
    <property type="entry name" value="AfsR-DnrI-RedD_regulator"/>
</dbReference>
<dbReference type="InterPro" id="IPR036388">
    <property type="entry name" value="WH-like_DNA-bd_sf"/>
</dbReference>
<dbReference type="KEGG" id="pstg:E8M01_29255"/>
<dbReference type="PANTHER" id="PTHR35807">
    <property type="entry name" value="TRANSCRIPTIONAL REGULATOR REDD-RELATED"/>
    <property type="match status" value="1"/>
</dbReference>
<accession>A0A4D7BJR2</accession>
<evidence type="ECO:0000256" key="1">
    <source>
        <dbReference type="ARBA" id="ARBA00005820"/>
    </source>
</evidence>
<dbReference type="InterPro" id="IPR005158">
    <property type="entry name" value="BTAD"/>
</dbReference>
<dbReference type="InterPro" id="IPR001867">
    <property type="entry name" value="OmpR/PhoB-type_DNA-bd"/>
</dbReference>
<feature type="domain" description="Bacterial transcriptional activator" evidence="4">
    <location>
        <begin position="915"/>
        <end position="1052"/>
    </location>
</feature>
<feature type="domain" description="OmpR/PhoB-type" evidence="3">
    <location>
        <begin position="832"/>
        <end position="908"/>
    </location>
</feature>
<reference evidence="5 6" key="1">
    <citation type="submission" date="2019-04" db="EMBL/GenBank/DDBJ databases">
        <title>Phreatobacter aquaticus sp. nov.</title>
        <authorList>
            <person name="Choi A."/>
        </authorList>
    </citation>
    <scope>NUCLEOTIDE SEQUENCE [LARGE SCALE GENOMIC DNA]</scope>
    <source>
        <strain evidence="5 6">KCTC 52518</strain>
    </source>
</reference>
<keyword evidence="2" id="KW-0238">DNA-binding</keyword>
<dbReference type="RefSeq" id="WP_136963378.1">
    <property type="nucleotide sequence ID" value="NZ_CP039690.1"/>
</dbReference>
<dbReference type="GO" id="GO:0000160">
    <property type="term" value="P:phosphorelay signal transduction system"/>
    <property type="evidence" value="ECO:0007669"/>
    <property type="project" value="InterPro"/>
</dbReference>
<dbReference type="InterPro" id="IPR059106">
    <property type="entry name" value="WHD_MalT"/>
</dbReference>
<comment type="similarity">
    <text evidence="1">Belongs to the AfsR/DnrI/RedD regulatory family.</text>
</comment>
<name>A0A4D7BJR2_9HYPH</name>
<evidence type="ECO:0000259" key="3">
    <source>
        <dbReference type="SMART" id="SM00862"/>
    </source>
</evidence>
<dbReference type="GO" id="GO:0003677">
    <property type="term" value="F:DNA binding"/>
    <property type="evidence" value="ECO:0007669"/>
    <property type="project" value="UniProtKB-KW"/>
</dbReference>
<dbReference type="PANTHER" id="PTHR35807:SF2">
    <property type="entry name" value="TRANSCRIPTIONAL ACTIVATOR DOMAIN"/>
    <property type="match status" value="1"/>
</dbReference>
<dbReference type="SUPFAM" id="SSF48452">
    <property type="entry name" value="TPR-like"/>
    <property type="match status" value="1"/>
</dbReference>
<organism evidence="5 6">
    <name type="scientific">Phreatobacter stygius</name>
    <dbReference type="NCBI Taxonomy" id="1940610"/>
    <lineage>
        <taxon>Bacteria</taxon>
        <taxon>Pseudomonadati</taxon>
        <taxon>Pseudomonadota</taxon>
        <taxon>Alphaproteobacteria</taxon>
        <taxon>Hyphomicrobiales</taxon>
        <taxon>Phreatobacteraceae</taxon>
        <taxon>Phreatobacter</taxon>
    </lineage>
</organism>
<dbReference type="EMBL" id="CP039690">
    <property type="protein sequence ID" value="QCI67957.1"/>
    <property type="molecule type" value="Genomic_DNA"/>
</dbReference>
<keyword evidence="6" id="KW-1185">Reference proteome</keyword>
<evidence type="ECO:0000256" key="2">
    <source>
        <dbReference type="ARBA" id="ARBA00023125"/>
    </source>
</evidence>
<evidence type="ECO:0000313" key="5">
    <source>
        <dbReference type="EMBL" id="QCI67957.1"/>
    </source>
</evidence>
<evidence type="ECO:0000259" key="4">
    <source>
        <dbReference type="SMART" id="SM01043"/>
    </source>
</evidence>
<dbReference type="SMART" id="SM00862">
    <property type="entry name" value="Trans_reg_C"/>
    <property type="match status" value="1"/>
</dbReference>
<evidence type="ECO:0008006" key="7">
    <source>
        <dbReference type="Google" id="ProtNLM"/>
    </source>
</evidence>